<keyword evidence="7" id="KW-1133">Transmembrane helix</keyword>
<dbReference type="CDD" id="cd07984">
    <property type="entry name" value="LPLAT_LABLAT-like"/>
    <property type="match status" value="1"/>
</dbReference>
<feature type="transmembrane region" description="Helical" evidence="7">
    <location>
        <begin position="12"/>
        <end position="40"/>
    </location>
</feature>
<name>A0A2D1UCA4_9SPHI</name>
<organism evidence="8 9">
    <name type="scientific">Pedobacter ginsengisoli</name>
    <dbReference type="NCBI Taxonomy" id="363852"/>
    <lineage>
        <taxon>Bacteria</taxon>
        <taxon>Pseudomonadati</taxon>
        <taxon>Bacteroidota</taxon>
        <taxon>Sphingobacteriia</taxon>
        <taxon>Sphingobacteriales</taxon>
        <taxon>Sphingobacteriaceae</taxon>
        <taxon>Pedobacter</taxon>
    </lineage>
</organism>
<dbReference type="AlphaFoldDB" id="A0A2D1UCA4"/>
<evidence type="ECO:0000256" key="6">
    <source>
        <dbReference type="ARBA" id="ARBA00023315"/>
    </source>
</evidence>
<keyword evidence="7" id="KW-0812">Transmembrane</keyword>
<keyword evidence="2" id="KW-1003">Cell membrane</keyword>
<keyword evidence="9" id="KW-1185">Reference proteome</keyword>
<dbReference type="KEGG" id="pgs:CPT03_04395"/>
<evidence type="ECO:0000256" key="4">
    <source>
        <dbReference type="ARBA" id="ARBA00022679"/>
    </source>
</evidence>
<evidence type="ECO:0000256" key="1">
    <source>
        <dbReference type="ARBA" id="ARBA00004533"/>
    </source>
</evidence>
<keyword evidence="3" id="KW-0997">Cell inner membrane</keyword>
<dbReference type="GO" id="GO:0005886">
    <property type="term" value="C:plasma membrane"/>
    <property type="evidence" value="ECO:0007669"/>
    <property type="project" value="UniProtKB-SubCell"/>
</dbReference>
<evidence type="ECO:0000256" key="7">
    <source>
        <dbReference type="SAM" id="Phobius"/>
    </source>
</evidence>
<dbReference type="EMBL" id="CP024091">
    <property type="protein sequence ID" value="ATP59134.1"/>
    <property type="molecule type" value="Genomic_DNA"/>
</dbReference>
<gene>
    <name evidence="8" type="ORF">CPT03_04395</name>
</gene>
<dbReference type="Proteomes" id="UP000223749">
    <property type="component" value="Chromosome"/>
</dbReference>
<protein>
    <submittedName>
        <fullName evidence="8">Lauroyl acyltransferase</fullName>
    </submittedName>
</protein>
<dbReference type="InterPro" id="IPR004960">
    <property type="entry name" value="LipA_acyltrans"/>
</dbReference>
<proteinExistence type="predicted"/>
<dbReference type="GO" id="GO:0016746">
    <property type="term" value="F:acyltransferase activity"/>
    <property type="evidence" value="ECO:0007669"/>
    <property type="project" value="UniProtKB-KW"/>
</dbReference>
<evidence type="ECO:0000256" key="3">
    <source>
        <dbReference type="ARBA" id="ARBA00022519"/>
    </source>
</evidence>
<evidence type="ECO:0000256" key="5">
    <source>
        <dbReference type="ARBA" id="ARBA00023136"/>
    </source>
</evidence>
<dbReference type="Pfam" id="PF03279">
    <property type="entry name" value="Lip_A_acyltrans"/>
    <property type="match status" value="1"/>
</dbReference>
<keyword evidence="4 8" id="KW-0808">Transferase</keyword>
<evidence type="ECO:0000313" key="8">
    <source>
        <dbReference type="EMBL" id="ATP59134.1"/>
    </source>
</evidence>
<sequence length="308" mass="36454">MFKKGISHFGTFFLAVLSLLPISVLYLLADAAYLLLYYVFQYRRQVVRENLLNSFPQKSLAQIIEIEKKYYRYLTSLIFEVIKMSSISEKEIRKRFVFKNKDQVNEYLNKGQSVLVCSAHYGNWEWGTLGIGLNFSASHYPIYKPLNNSIFDKWFRQIRCKFGNQLIPMRQTLRALQASKNTPSIFSFGNDQSPSVNELHHWRTFLNQPAYIQLGIEKIARSTNRPIFYFKINVIKRGYYEVDCVPLCLNPAETEEFEITRLHTQFLEEMIIANPPYWLWSHRRWKHKPKQAIVNIKVENKAQVQELF</sequence>
<evidence type="ECO:0000313" key="9">
    <source>
        <dbReference type="Proteomes" id="UP000223749"/>
    </source>
</evidence>
<keyword evidence="6 8" id="KW-0012">Acyltransferase</keyword>
<evidence type="ECO:0000256" key="2">
    <source>
        <dbReference type="ARBA" id="ARBA00022475"/>
    </source>
</evidence>
<comment type="subcellular location">
    <subcellularLocation>
        <location evidence="1">Cell inner membrane</location>
    </subcellularLocation>
</comment>
<dbReference type="OrthoDB" id="9801955at2"/>
<keyword evidence="5 7" id="KW-0472">Membrane</keyword>
<dbReference type="PANTHER" id="PTHR30606:SF10">
    <property type="entry name" value="PHOSPHATIDYLINOSITOL MANNOSIDE ACYLTRANSFERASE"/>
    <property type="match status" value="1"/>
</dbReference>
<reference evidence="8 9" key="1">
    <citation type="submission" date="2017-10" db="EMBL/GenBank/DDBJ databases">
        <title>Whole genome of Pedobacter ginsengisoli T01R-27 isolated from tomato rhizosphere.</title>
        <authorList>
            <person name="Weon H.-Y."/>
            <person name="Lee S.A."/>
            <person name="Sang M.K."/>
            <person name="Song J."/>
        </authorList>
    </citation>
    <scope>NUCLEOTIDE SEQUENCE [LARGE SCALE GENOMIC DNA]</scope>
    <source>
        <strain evidence="8 9">T01R-27</strain>
    </source>
</reference>
<accession>A0A2D1UCA4</accession>
<dbReference type="GO" id="GO:0009247">
    <property type="term" value="P:glycolipid biosynthetic process"/>
    <property type="evidence" value="ECO:0007669"/>
    <property type="project" value="UniProtKB-ARBA"/>
</dbReference>
<dbReference type="PANTHER" id="PTHR30606">
    <property type="entry name" value="LIPID A BIOSYNTHESIS LAUROYL ACYLTRANSFERASE"/>
    <property type="match status" value="1"/>
</dbReference>